<evidence type="ECO:0000313" key="1">
    <source>
        <dbReference type="EMBL" id="SDW43272.1"/>
    </source>
</evidence>
<reference evidence="1 2" key="1">
    <citation type="submission" date="2016-10" db="EMBL/GenBank/DDBJ databases">
        <authorList>
            <person name="de Groot N.N."/>
        </authorList>
    </citation>
    <scope>NUCLEOTIDE SEQUENCE [LARGE SCALE GENOMIC DNA]</scope>
    <source>
        <strain evidence="1 2">Nm110</strain>
    </source>
</reference>
<accession>A0A1H2THD4</accession>
<name>A0A1H2THD4_9PROT</name>
<dbReference type="Proteomes" id="UP000183454">
    <property type="component" value="Unassembled WGS sequence"/>
</dbReference>
<protein>
    <submittedName>
        <fullName evidence="1">Uncharacterized protein</fullName>
    </submittedName>
</protein>
<evidence type="ECO:0000313" key="2">
    <source>
        <dbReference type="Proteomes" id="UP000183454"/>
    </source>
</evidence>
<proteinExistence type="predicted"/>
<dbReference type="AlphaFoldDB" id="A0A1H2THD4"/>
<dbReference type="EMBL" id="FNNH01000011">
    <property type="protein sequence ID" value="SDW43272.1"/>
    <property type="molecule type" value="Genomic_DNA"/>
</dbReference>
<gene>
    <name evidence="1" type="ORF">SAMN05421882_101114</name>
</gene>
<organism evidence="1 2">
    <name type="scientific">Nitrosomonas communis</name>
    <dbReference type="NCBI Taxonomy" id="44574"/>
    <lineage>
        <taxon>Bacteria</taxon>
        <taxon>Pseudomonadati</taxon>
        <taxon>Pseudomonadota</taxon>
        <taxon>Betaproteobacteria</taxon>
        <taxon>Nitrosomonadales</taxon>
        <taxon>Nitrosomonadaceae</taxon>
        <taxon>Nitrosomonas</taxon>
    </lineage>
</organism>
<sequence>MSAENVKFKQFCYYDAVFTTSTDEFIAARITTLIPCSILYCLCRVRCLL</sequence>